<evidence type="ECO:0000256" key="7">
    <source>
        <dbReference type="ARBA" id="ARBA00023180"/>
    </source>
</evidence>
<proteinExistence type="predicted"/>
<keyword evidence="6" id="KW-0675">Receptor</keyword>
<feature type="transmembrane region" description="Helical" evidence="8">
    <location>
        <begin position="487"/>
        <end position="511"/>
    </location>
</feature>
<dbReference type="InParanoid" id="A0A0N1IE11"/>
<evidence type="ECO:0000313" key="9">
    <source>
        <dbReference type="EMBL" id="KPJ13368.1"/>
    </source>
</evidence>
<name>A0A0N1IE11_PAPMA</name>
<keyword evidence="4 8" id="KW-1133">Transmembrane helix</keyword>
<gene>
    <name evidence="9" type="ORF">RR48_04407</name>
</gene>
<dbReference type="Proteomes" id="UP000053240">
    <property type="component" value="Unassembled WGS sequence"/>
</dbReference>
<evidence type="ECO:0000256" key="5">
    <source>
        <dbReference type="ARBA" id="ARBA00023136"/>
    </source>
</evidence>
<dbReference type="SUPFAM" id="SSF53850">
    <property type="entry name" value="Periplasmic binding protein-like II"/>
    <property type="match status" value="1"/>
</dbReference>
<comment type="subcellular location">
    <subcellularLocation>
        <location evidence="1">Cell membrane</location>
        <topology evidence="1">Multi-pass membrane protein</topology>
    </subcellularLocation>
</comment>
<accession>A0A0N1IE11</accession>
<feature type="transmembrane region" description="Helical" evidence="8">
    <location>
        <begin position="309"/>
        <end position="327"/>
    </location>
</feature>
<evidence type="ECO:0000256" key="8">
    <source>
        <dbReference type="SAM" id="Phobius"/>
    </source>
</evidence>
<organism evidence="9 10">
    <name type="scientific">Papilio machaon</name>
    <name type="common">Old World swallowtail butterfly</name>
    <dbReference type="NCBI Taxonomy" id="76193"/>
    <lineage>
        <taxon>Eukaryota</taxon>
        <taxon>Metazoa</taxon>
        <taxon>Ecdysozoa</taxon>
        <taxon>Arthropoda</taxon>
        <taxon>Hexapoda</taxon>
        <taxon>Insecta</taxon>
        <taxon>Pterygota</taxon>
        <taxon>Neoptera</taxon>
        <taxon>Endopterygota</taxon>
        <taxon>Lepidoptera</taxon>
        <taxon>Glossata</taxon>
        <taxon>Ditrysia</taxon>
        <taxon>Papilionoidea</taxon>
        <taxon>Papilionidae</taxon>
        <taxon>Papilioninae</taxon>
        <taxon>Papilio</taxon>
    </lineage>
</organism>
<evidence type="ECO:0000256" key="1">
    <source>
        <dbReference type="ARBA" id="ARBA00004651"/>
    </source>
</evidence>
<dbReference type="InterPro" id="IPR052192">
    <property type="entry name" value="Insect_Ionotropic_Sensory_Rcpt"/>
</dbReference>
<dbReference type="PANTHER" id="PTHR42643:SF30">
    <property type="entry name" value="IONOTROPIC RECEPTOR 40A-RELATED"/>
    <property type="match status" value="1"/>
</dbReference>
<protein>
    <submittedName>
        <fullName evidence="9">Uncharacterized protein</fullName>
    </submittedName>
</protein>
<dbReference type="EMBL" id="KQ460636">
    <property type="protein sequence ID" value="KPJ13368.1"/>
    <property type="molecule type" value="Genomic_DNA"/>
</dbReference>
<dbReference type="Gene3D" id="3.40.190.10">
    <property type="entry name" value="Periplasmic binding protein-like II"/>
    <property type="match status" value="1"/>
</dbReference>
<keyword evidence="2" id="KW-1003">Cell membrane</keyword>
<evidence type="ECO:0000256" key="2">
    <source>
        <dbReference type="ARBA" id="ARBA00022475"/>
    </source>
</evidence>
<evidence type="ECO:0000256" key="3">
    <source>
        <dbReference type="ARBA" id="ARBA00022692"/>
    </source>
</evidence>
<dbReference type="GO" id="GO:0005886">
    <property type="term" value="C:plasma membrane"/>
    <property type="evidence" value="ECO:0007669"/>
    <property type="project" value="UniProtKB-SubCell"/>
</dbReference>
<reference evidence="9 10" key="1">
    <citation type="journal article" date="2015" name="Nat. Commun.">
        <title>Outbred genome sequencing and CRISPR/Cas9 gene editing in butterflies.</title>
        <authorList>
            <person name="Li X."/>
            <person name="Fan D."/>
            <person name="Zhang W."/>
            <person name="Liu G."/>
            <person name="Zhang L."/>
            <person name="Zhao L."/>
            <person name="Fang X."/>
            <person name="Chen L."/>
            <person name="Dong Y."/>
            <person name="Chen Y."/>
            <person name="Ding Y."/>
            <person name="Zhao R."/>
            <person name="Feng M."/>
            <person name="Zhu Y."/>
            <person name="Feng Y."/>
            <person name="Jiang X."/>
            <person name="Zhu D."/>
            <person name="Xiang H."/>
            <person name="Feng X."/>
            <person name="Li S."/>
            <person name="Wang J."/>
            <person name="Zhang G."/>
            <person name="Kronforst M.R."/>
            <person name="Wang W."/>
        </authorList>
    </citation>
    <scope>NUCLEOTIDE SEQUENCE [LARGE SCALE GENOMIC DNA]</scope>
    <source>
        <strain evidence="9">Ya'a_city_454_Pm</strain>
        <tissue evidence="9">Whole body</tissue>
    </source>
</reference>
<keyword evidence="10" id="KW-1185">Reference proteome</keyword>
<dbReference type="PANTHER" id="PTHR42643">
    <property type="entry name" value="IONOTROPIC RECEPTOR 20A-RELATED"/>
    <property type="match status" value="1"/>
</dbReference>
<evidence type="ECO:0000256" key="6">
    <source>
        <dbReference type="ARBA" id="ARBA00023170"/>
    </source>
</evidence>
<sequence length="526" mass="62258">MNIVTIISRTTRKRINQYNEAYIIMVDNFDIFNDKFKYLTKEKDWNPNVYFLIVFKEINTKLLNDLFNILLNYHILEVVVINSKEIQLFTYNPFDNYNCGKSFTSIIKLDDCAAVNITSLYFYKFHTGLKRCTFNAVVPHWPPYVINPERNVGPVKLLGTEQYIMKILSQLEGFNINYTYTDNAEEFSVIDNDMKATGSLSLIQNKKTDMIFGGMLLTYERGAAFSYFCGHHPFIDKLDIMVKKTGPLPIWRNLYLEFTYVVWILLAFTFFIFFVIFVSFCIKEKCRIFLIMWAILLQQSCRLHYKFKVKCFIFQWILFSCLVNIYYQSNLMGLTTHVSHNYQISNEKDLLEFKLQSCVSHVIKEVVRITTGKEYESGKYCDTFLNSLDTVSEDDTKYTVTLYSIYNYNKFKYTDDYGDPLLYPFKIPIYKVMYAVYFYKGFPMLNILHTHTLRLRENGLIKYKMDELDYENSRKTFFAKKQFQARFIFPGCVLMIGLGLAVTSFIIELLVDYVQRKRMNNVIFIH</sequence>
<feature type="transmembrane region" description="Helical" evidence="8">
    <location>
        <begin position="260"/>
        <end position="282"/>
    </location>
</feature>
<evidence type="ECO:0000313" key="10">
    <source>
        <dbReference type="Proteomes" id="UP000053240"/>
    </source>
</evidence>
<keyword evidence="5 8" id="KW-0472">Membrane</keyword>
<dbReference type="AlphaFoldDB" id="A0A0N1IE11"/>
<keyword evidence="3 8" id="KW-0812">Transmembrane</keyword>
<keyword evidence="7" id="KW-0325">Glycoprotein</keyword>
<evidence type="ECO:0000256" key="4">
    <source>
        <dbReference type="ARBA" id="ARBA00022989"/>
    </source>
</evidence>